<proteinExistence type="predicted"/>
<dbReference type="RefSeq" id="WP_087680966.1">
    <property type="nucleotide sequence ID" value="NZ_JAWVOH010000004.1"/>
</dbReference>
<gene>
    <name evidence="3" type="ORF">AAF454_05570</name>
</gene>
<keyword evidence="2" id="KW-0472">Membrane</keyword>
<keyword evidence="2" id="KW-0812">Transmembrane</keyword>
<protein>
    <recommendedName>
        <fullName evidence="5">DUF4352 domain-containing protein</fullName>
    </recommendedName>
</protein>
<dbReference type="Gene3D" id="2.60.40.1240">
    <property type="match status" value="1"/>
</dbReference>
<comment type="caution">
    <text evidence="3">The sequence shown here is derived from an EMBL/GenBank/DDBJ whole genome shotgun (WGS) entry which is preliminary data.</text>
</comment>
<evidence type="ECO:0000256" key="2">
    <source>
        <dbReference type="SAM" id="Phobius"/>
    </source>
</evidence>
<evidence type="ECO:0000256" key="1">
    <source>
        <dbReference type="ARBA" id="ARBA00022729"/>
    </source>
</evidence>
<keyword evidence="1" id="KW-0732">Signal</keyword>
<evidence type="ECO:0008006" key="5">
    <source>
        <dbReference type="Google" id="ProtNLM"/>
    </source>
</evidence>
<reference evidence="3 4" key="1">
    <citation type="submission" date="2024-04" db="EMBL/GenBank/DDBJ databases">
        <authorList>
            <person name="Wu Y.S."/>
            <person name="Zhang L."/>
        </authorList>
    </citation>
    <scope>NUCLEOTIDE SEQUENCE [LARGE SCALE GENOMIC DNA]</scope>
    <source>
        <strain evidence="3 4">KG-01</strain>
    </source>
</reference>
<evidence type="ECO:0000313" key="3">
    <source>
        <dbReference type="EMBL" id="MEL5987879.1"/>
    </source>
</evidence>
<keyword evidence="4" id="KW-1185">Reference proteome</keyword>
<dbReference type="Proteomes" id="UP001398420">
    <property type="component" value="Unassembled WGS sequence"/>
</dbReference>
<feature type="transmembrane region" description="Helical" evidence="2">
    <location>
        <begin position="5"/>
        <end position="26"/>
    </location>
</feature>
<dbReference type="InterPro" id="IPR029050">
    <property type="entry name" value="Immunoprotect_excell_Ig-like"/>
</dbReference>
<name>A0ABU9LLM2_9BACL</name>
<organism evidence="3 4">
    <name type="scientific">Kurthia gibsonii</name>
    <dbReference type="NCBI Taxonomy" id="33946"/>
    <lineage>
        <taxon>Bacteria</taxon>
        <taxon>Bacillati</taxon>
        <taxon>Bacillota</taxon>
        <taxon>Bacilli</taxon>
        <taxon>Bacillales</taxon>
        <taxon>Caryophanaceae</taxon>
        <taxon>Kurthia</taxon>
    </lineage>
</organism>
<evidence type="ECO:0000313" key="4">
    <source>
        <dbReference type="Proteomes" id="UP001398420"/>
    </source>
</evidence>
<sequence>MKKRIIITISVILIVGVSIYFLVSFLEHKNKQQQPVQKETKEIDYEHMIKNPKNYVGHSIEAEGLVDDSKYINGKGVYSVILLKKGEYTTSVVIFETDKKEALAQQSYIRFEGEITGIYKGNLDLGVQGDLVEIRTKEVIIEESEKSPNMVNVEINEQGNFGNVHVEVDKVRMYPKSTRIYLFLYNKNNARIYLNDSSIKLYADGKEIPSKYEVLDQSIRLARSLEPNKGTRGVMSFEAAPKDTKKLDLTFEMTMVNQKKPIQFSHEMNMEVIKK</sequence>
<dbReference type="EMBL" id="JBCEWA010000003">
    <property type="protein sequence ID" value="MEL5987879.1"/>
    <property type="molecule type" value="Genomic_DNA"/>
</dbReference>
<keyword evidence="2" id="KW-1133">Transmembrane helix</keyword>
<accession>A0ABU9LLM2</accession>